<dbReference type="EMBL" id="CAMXCT010006168">
    <property type="protein sequence ID" value="CAI4014073.1"/>
    <property type="molecule type" value="Genomic_DNA"/>
</dbReference>
<organism evidence="4">
    <name type="scientific">Cladocopium goreaui</name>
    <dbReference type="NCBI Taxonomy" id="2562237"/>
    <lineage>
        <taxon>Eukaryota</taxon>
        <taxon>Sar</taxon>
        <taxon>Alveolata</taxon>
        <taxon>Dinophyceae</taxon>
        <taxon>Suessiales</taxon>
        <taxon>Symbiodiniaceae</taxon>
        <taxon>Cladocopium</taxon>
    </lineage>
</organism>
<feature type="region of interest" description="Disordered" evidence="2">
    <location>
        <begin position="161"/>
        <end position="193"/>
    </location>
</feature>
<name>A0A9P1DSM0_9DINO</name>
<dbReference type="PROSITE" id="PS50103">
    <property type="entry name" value="ZF_C3H1"/>
    <property type="match status" value="1"/>
</dbReference>
<keyword evidence="6" id="KW-1185">Reference proteome</keyword>
<evidence type="ECO:0000313" key="6">
    <source>
        <dbReference type="Proteomes" id="UP001152797"/>
    </source>
</evidence>
<dbReference type="Proteomes" id="UP001152797">
    <property type="component" value="Unassembled WGS sequence"/>
</dbReference>
<dbReference type="OrthoDB" id="435819at2759"/>
<evidence type="ECO:0000256" key="2">
    <source>
        <dbReference type="SAM" id="MobiDB-lite"/>
    </source>
</evidence>
<gene>
    <name evidence="4" type="ORF">C1SCF055_LOCUS39002</name>
</gene>
<accession>A0A9P1DSM0</accession>
<evidence type="ECO:0000313" key="4">
    <source>
        <dbReference type="EMBL" id="CAI4014073.1"/>
    </source>
</evidence>
<dbReference type="GO" id="GO:0008270">
    <property type="term" value="F:zinc ion binding"/>
    <property type="evidence" value="ECO:0007669"/>
    <property type="project" value="UniProtKB-KW"/>
</dbReference>
<dbReference type="AlphaFoldDB" id="A0A9P1DSM0"/>
<feature type="compositionally biased region" description="Low complexity" evidence="2">
    <location>
        <begin position="55"/>
        <end position="71"/>
    </location>
</feature>
<evidence type="ECO:0000259" key="3">
    <source>
        <dbReference type="PROSITE" id="PS50103"/>
    </source>
</evidence>
<evidence type="ECO:0000256" key="1">
    <source>
        <dbReference type="PROSITE-ProRule" id="PRU00723"/>
    </source>
</evidence>
<reference evidence="5 6" key="2">
    <citation type="submission" date="2024-05" db="EMBL/GenBank/DDBJ databases">
        <authorList>
            <person name="Chen Y."/>
            <person name="Shah S."/>
            <person name="Dougan E. K."/>
            <person name="Thang M."/>
            <person name="Chan C."/>
        </authorList>
    </citation>
    <scope>NUCLEOTIDE SEQUENCE [LARGE SCALE GENOMIC DNA]</scope>
</reference>
<dbReference type="EMBL" id="CAMXCT030006168">
    <property type="protein sequence ID" value="CAL4801385.1"/>
    <property type="molecule type" value="Genomic_DNA"/>
</dbReference>
<feature type="compositionally biased region" description="Polar residues" evidence="2">
    <location>
        <begin position="42"/>
        <end position="54"/>
    </location>
</feature>
<evidence type="ECO:0000313" key="5">
    <source>
        <dbReference type="EMBL" id="CAL4801385.1"/>
    </source>
</evidence>
<reference evidence="4" key="1">
    <citation type="submission" date="2022-10" db="EMBL/GenBank/DDBJ databases">
        <authorList>
            <person name="Chen Y."/>
            <person name="Dougan E. K."/>
            <person name="Chan C."/>
            <person name="Rhodes N."/>
            <person name="Thang M."/>
        </authorList>
    </citation>
    <scope>NUCLEOTIDE SEQUENCE</scope>
</reference>
<keyword evidence="1" id="KW-0863">Zinc-finger</keyword>
<protein>
    <submittedName>
        <fullName evidence="5">C3H1-type domain-containing protein</fullName>
    </submittedName>
</protein>
<keyword evidence="1" id="KW-0862">Zinc</keyword>
<dbReference type="EMBL" id="CAMXCT020006168">
    <property type="protein sequence ID" value="CAL1167448.1"/>
    <property type="molecule type" value="Genomic_DNA"/>
</dbReference>
<keyword evidence="1" id="KW-0479">Metal-binding</keyword>
<sequence>MGQPEGFHFDWKESLASVKNTFIHVSEDVEVEWWDPARPLKRSTSSPDRLQSLNELVEAELSPESSSSNEEPALLTLTEMWDFSTEAEDEDLKNAKQADLLTKMEQNLLAHQSGNCKPCSYFYFKEDGCRNGDNCDFCHFCSPQAVKDCKRAFKRDARREKRAQAAAGLRKADGVGPPYRHRVRGRQQTASTN</sequence>
<feature type="zinc finger region" description="C3H1-type" evidence="1">
    <location>
        <begin position="118"/>
        <end position="142"/>
    </location>
</feature>
<feature type="region of interest" description="Disordered" evidence="2">
    <location>
        <begin position="37"/>
        <end position="71"/>
    </location>
</feature>
<proteinExistence type="predicted"/>
<dbReference type="InterPro" id="IPR000571">
    <property type="entry name" value="Znf_CCCH"/>
</dbReference>
<comment type="caution">
    <text evidence="4">The sequence shown here is derived from an EMBL/GenBank/DDBJ whole genome shotgun (WGS) entry which is preliminary data.</text>
</comment>
<feature type="domain" description="C3H1-type" evidence="3">
    <location>
        <begin position="118"/>
        <end position="142"/>
    </location>
</feature>